<sequence length="725" mass="81138">MESFFRHMSSIVRKNSKLSNPDEDEQEIHDDYNEQLRYLREMQERRRSAPDIRRHNNSMSRMSIHSEENSELFPQMNSERSTTQIDSILSTPNQYNPPQAQSMAKLGSFFRRLFTPNTADDANLSSSSSALTTESHKNVFIMPPLSSSNLTTSKITSLTTRSCTVSPRSSPQPVLKQTTINADQINSTPNSNFLSSDIIKSNVRRLSAPLLIQTSTNYYPQYSSTIVNENTTAALVSSLQRLSFSSSPATIENHNSSLLSLGSNGGGTPASPLSRPEVRSASFNLTPSSSSVSNNLGNNISSASGTPPTQFVIGPKSSSTRVSIHSNSSPVHNSVMKDISPTGETITNIQSDRKMSLPARGRRPSMFDPIDPKELQQALYASAAAKACIPLKSEDEIDPNRAISHIKLLYDRDGEHVYIDSLSFENMQMLDSFINNNNQNNNNNNNNNNMNSSSTNTNGNNHDFIPFYCRFRLCPEKRSLFQTEVVRYPRSQSFFLFDLKQLNDFELSYEQLNNHSIEILFYKVGTAKPSYKDIRIATVKYDLEGLIETDEISLKKPLDECDPSSSTIQDPDLGNLLVSLSYLQTAAKLAVVVLEAKSLRPLSIESKPFPEACVKVTLYDRNGKKLKRKKTSVQKASDCPTFNEELVFELRRDIAQEVMIELRIVHESLSYKEQLGSVIFGPAIINMTKGSMNQENAYWSMILSGESLSAQWQILKSPIRIEESK</sequence>
<dbReference type="GO" id="GO:0031045">
    <property type="term" value="C:dense core granule"/>
    <property type="evidence" value="ECO:0007669"/>
    <property type="project" value="TreeGrafter"/>
</dbReference>
<dbReference type="OrthoDB" id="67700at2759"/>
<feature type="region of interest" description="Disordered" evidence="1">
    <location>
        <begin position="315"/>
        <end position="339"/>
    </location>
</feature>
<dbReference type="Proteomes" id="UP000663832">
    <property type="component" value="Unassembled WGS sequence"/>
</dbReference>
<gene>
    <name evidence="3" type="ORF">QVE165_LOCUS404</name>
</gene>
<evidence type="ECO:0000259" key="2">
    <source>
        <dbReference type="PROSITE" id="PS50004"/>
    </source>
</evidence>
<proteinExistence type="predicted"/>
<evidence type="ECO:0000313" key="4">
    <source>
        <dbReference type="Proteomes" id="UP000663832"/>
    </source>
</evidence>
<dbReference type="GO" id="GO:0005509">
    <property type="term" value="F:calcium ion binding"/>
    <property type="evidence" value="ECO:0007669"/>
    <property type="project" value="TreeGrafter"/>
</dbReference>
<organism evidence="3 4">
    <name type="scientific">Adineta steineri</name>
    <dbReference type="NCBI Taxonomy" id="433720"/>
    <lineage>
        <taxon>Eukaryota</taxon>
        <taxon>Metazoa</taxon>
        <taxon>Spiralia</taxon>
        <taxon>Gnathifera</taxon>
        <taxon>Rotifera</taxon>
        <taxon>Eurotatoria</taxon>
        <taxon>Bdelloidea</taxon>
        <taxon>Adinetida</taxon>
        <taxon>Adinetidae</taxon>
        <taxon>Adineta</taxon>
    </lineage>
</organism>
<accession>A0A813NCG4</accession>
<dbReference type="EMBL" id="CAJNOM010000001">
    <property type="protein sequence ID" value="CAF0732850.1"/>
    <property type="molecule type" value="Genomic_DNA"/>
</dbReference>
<dbReference type="SMART" id="SM00239">
    <property type="entry name" value="C2"/>
    <property type="match status" value="1"/>
</dbReference>
<dbReference type="GO" id="GO:0030672">
    <property type="term" value="C:synaptic vesicle membrane"/>
    <property type="evidence" value="ECO:0007669"/>
    <property type="project" value="TreeGrafter"/>
</dbReference>
<keyword evidence="4" id="KW-1185">Reference proteome</keyword>
<dbReference type="InterPro" id="IPR035892">
    <property type="entry name" value="C2_domain_sf"/>
</dbReference>
<dbReference type="PANTHER" id="PTHR10024:SF373">
    <property type="entry name" value="MIP05618P"/>
    <property type="match status" value="1"/>
</dbReference>
<feature type="compositionally biased region" description="Polar residues" evidence="1">
    <location>
        <begin position="316"/>
        <end position="332"/>
    </location>
</feature>
<dbReference type="PANTHER" id="PTHR10024">
    <property type="entry name" value="SYNAPTOTAGMIN"/>
    <property type="match status" value="1"/>
</dbReference>
<dbReference type="GO" id="GO:0005886">
    <property type="term" value="C:plasma membrane"/>
    <property type="evidence" value="ECO:0007669"/>
    <property type="project" value="TreeGrafter"/>
</dbReference>
<dbReference type="GO" id="GO:0030424">
    <property type="term" value="C:axon"/>
    <property type="evidence" value="ECO:0007669"/>
    <property type="project" value="TreeGrafter"/>
</dbReference>
<dbReference type="SUPFAM" id="SSF49562">
    <property type="entry name" value="C2 domain (Calcium/lipid-binding domain, CaLB)"/>
    <property type="match status" value="1"/>
</dbReference>
<dbReference type="GO" id="GO:0000149">
    <property type="term" value="F:SNARE binding"/>
    <property type="evidence" value="ECO:0007669"/>
    <property type="project" value="TreeGrafter"/>
</dbReference>
<feature type="domain" description="C2" evidence="2">
    <location>
        <begin position="572"/>
        <end position="700"/>
    </location>
</feature>
<dbReference type="Pfam" id="PF00168">
    <property type="entry name" value="C2"/>
    <property type="match status" value="1"/>
</dbReference>
<dbReference type="AlphaFoldDB" id="A0A813NCG4"/>
<dbReference type="GO" id="GO:0048488">
    <property type="term" value="P:synaptic vesicle endocytosis"/>
    <property type="evidence" value="ECO:0007669"/>
    <property type="project" value="TreeGrafter"/>
</dbReference>
<evidence type="ECO:0000256" key="1">
    <source>
        <dbReference type="SAM" id="MobiDB-lite"/>
    </source>
</evidence>
<dbReference type="Gene3D" id="2.60.40.150">
    <property type="entry name" value="C2 domain"/>
    <property type="match status" value="1"/>
</dbReference>
<dbReference type="GO" id="GO:0005544">
    <property type="term" value="F:calcium-dependent phospholipid binding"/>
    <property type="evidence" value="ECO:0007669"/>
    <property type="project" value="TreeGrafter"/>
</dbReference>
<dbReference type="CDD" id="cd00276">
    <property type="entry name" value="C2B_Synaptotagmin"/>
    <property type="match status" value="1"/>
</dbReference>
<reference evidence="3" key="1">
    <citation type="submission" date="2021-02" db="EMBL/GenBank/DDBJ databases">
        <authorList>
            <person name="Nowell W R."/>
        </authorList>
    </citation>
    <scope>NUCLEOTIDE SEQUENCE</scope>
</reference>
<comment type="caution">
    <text evidence="3">The sequence shown here is derived from an EMBL/GenBank/DDBJ whole genome shotgun (WGS) entry which is preliminary data.</text>
</comment>
<evidence type="ECO:0000313" key="3">
    <source>
        <dbReference type="EMBL" id="CAF0732850.1"/>
    </source>
</evidence>
<feature type="region of interest" description="Disordered" evidence="1">
    <location>
        <begin position="435"/>
        <end position="457"/>
    </location>
</feature>
<protein>
    <recommendedName>
        <fullName evidence="2">C2 domain-containing protein</fullName>
    </recommendedName>
</protein>
<dbReference type="GO" id="GO:0048791">
    <property type="term" value="P:calcium ion-regulated exocytosis of neurotransmitter"/>
    <property type="evidence" value="ECO:0007669"/>
    <property type="project" value="TreeGrafter"/>
</dbReference>
<dbReference type="GO" id="GO:0001786">
    <property type="term" value="F:phosphatidylserine binding"/>
    <property type="evidence" value="ECO:0007669"/>
    <property type="project" value="TreeGrafter"/>
</dbReference>
<dbReference type="InterPro" id="IPR000008">
    <property type="entry name" value="C2_dom"/>
</dbReference>
<name>A0A813NCG4_9BILA</name>
<dbReference type="PROSITE" id="PS50004">
    <property type="entry name" value="C2"/>
    <property type="match status" value="1"/>
</dbReference>
<dbReference type="GO" id="GO:0030276">
    <property type="term" value="F:clathrin binding"/>
    <property type="evidence" value="ECO:0007669"/>
    <property type="project" value="TreeGrafter"/>
</dbReference>